<accession>A0A319D7N2</accession>
<feature type="region of interest" description="Disordered" evidence="2">
    <location>
        <begin position="213"/>
        <end position="327"/>
    </location>
</feature>
<evidence type="ECO:0000256" key="1">
    <source>
        <dbReference type="ARBA" id="ARBA00022884"/>
    </source>
</evidence>
<sequence>MAAGQQAVSFDAIIQADRKRRQNEELANQLLGKRKTVNITTKGARKTPNEKPGSLASRIGVAKRPTPAASSPKANAPHPPRAPQAFRPGARPTKRRPDETRLLSALNPENGQANVRDGTGTGTGLQIKGVSSGPFVVVGSNFAPGTTAADIQSALEPVSGKISRCWVTAQHPAVTAEITFAEKHAAESAIANFHNQRADGRVLSLRLMQPGTADQDLFSRPTHAARNAPSSFNDLREQADRDRRLHRTSDPNLQDGRWGFNEQNQPSDQAQPRGNFRGRNYRGGRNGRGGARGGGYRVQEAQEQGLYSDEMMVDAPQQNTRNRGRRY</sequence>
<feature type="compositionally biased region" description="Polar residues" evidence="2">
    <location>
        <begin position="261"/>
        <end position="272"/>
    </location>
</feature>
<dbReference type="OrthoDB" id="5374349at2759"/>
<dbReference type="GO" id="GO:0005634">
    <property type="term" value="C:nucleus"/>
    <property type="evidence" value="ECO:0007669"/>
    <property type="project" value="TreeGrafter"/>
</dbReference>
<protein>
    <recommendedName>
        <fullName evidence="5">RRM domain-containing protein</fullName>
    </recommendedName>
</protein>
<feature type="region of interest" description="Disordered" evidence="2">
    <location>
        <begin position="37"/>
        <end position="96"/>
    </location>
</feature>
<reference evidence="3 4" key="1">
    <citation type="submission" date="2018-02" db="EMBL/GenBank/DDBJ databases">
        <title>The genomes of Aspergillus section Nigri reveals drivers in fungal speciation.</title>
        <authorList>
            <consortium name="DOE Joint Genome Institute"/>
            <person name="Vesth T.C."/>
            <person name="Nybo J."/>
            <person name="Theobald S."/>
            <person name="Brandl J."/>
            <person name="Frisvad J.C."/>
            <person name="Nielsen K.F."/>
            <person name="Lyhne E.K."/>
            <person name="Kogle M.E."/>
            <person name="Kuo A."/>
            <person name="Riley R."/>
            <person name="Clum A."/>
            <person name="Nolan M."/>
            <person name="Lipzen A."/>
            <person name="Salamov A."/>
            <person name="Henrissat B."/>
            <person name="Wiebenga A."/>
            <person name="De vries R.P."/>
            <person name="Grigoriev I.V."/>
            <person name="Mortensen U.H."/>
            <person name="Andersen M.R."/>
            <person name="Baker S.E."/>
        </authorList>
    </citation>
    <scope>NUCLEOTIDE SEQUENCE [LARGE SCALE GENOMIC DNA]</scope>
    <source>
        <strain evidence="3 4">CBS 707.79</strain>
    </source>
</reference>
<dbReference type="SUPFAM" id="SSF54928">
    <property type="entry name" value="RNA-binding domain, RBD"/>
    <property type="match status" value="1"/>
</dbReference>
<dbReference type="PANTHER" id="PTHR19965:SF97">
    <property type="entry name" value="RRM DOMAIN-CONTAINING PROTEIN"/>
    <property type="match status" value="1"/>
</dbReference>
<dbReference type="CDD" id="cd00590">
    <property type="entry name" value="RRM_SF"/>
    <property type="match status" value="1"/>
</dbReference>
<proteinExistence type="predicted"/>
<dbReference type="InterPro" id="IPR035979">
    <property type="entry name" value="RBD_domain_sf"/>
</dbReference>
<dbReference type="STRING" id="1448320.A0A319D7N2"/>
<evidence type="ECO:0000313" key="3">
    <source>
        <dbReference type="EMBL" id="PYH93249.1"/>
    </source>
</evidence>
<evidence type="ECO:0008006" key="5">
    <source>
        <dbReference type="Google" id="ProtNLM"/>
    </source>
</evidence>
<keyword evidence="1" id="KW-0694">RNA-binding</keyword>
<gene>
    <name evidence="3" type="ORF">BO71DRAFT_399915</name>
</gene>
<name>A0A319D7N2_9EURO</name>
<dbReference type="Gene3D" id="3.30.70.330">
    <property type="match status" value="1"/>
</dbReference>
<evidence type="ECO:0000256" key="2">
    <source>
        <dbReference type="SAM" id="MobiDB-lite"/>
    </source>
</evidence>
<feature type="compositionally biased region" description="Gly residues" evidence="2">
    <location>
        <begin position="284"/>
        <end position="296"/>
    </location>
</feature>
<evidence type="ECO:0000313" key="4">
    <source>
        <dbReference type="Proteomes" id="UP000247810"/>
    </source>
</evidence>
<organism evidence="3 4">
    <name type="scientific">Aspergillus ellipticus CBS 707.79</name>
    <dbReference type="NCBI Taxonomy" id="1448320"/>
    <lineage>
        <taxon>Eukaryota</taxon>
        <taxon>Fungi</taxon>
        <taxon>Dikarya</taxon>
        <taxon>Ascomycota</taxon>
        <taxon>Pezizomycotina</taxon>
        <taxon>Eurotiomycetes</taxon>
        <taxon>Eurotiomycetidae</taxon>
        <taxon>Eurotiales</taxon>
        <taxon>Aspergillaceae</taxon>
        <taxon>Aspergillus</taxon>
        <taxon>Aspergillus subgen. Circumdati</taxon>
    </lineage>
</organism>
<dbReference type="VEuPathDB" id="FungiDB:BO71DRAFT_399915"/>
<dbReference type="PANTHER" id="PTHR19965">
    <property type="entry name" value="RNA AND EXPORT FACTOR BINDING PROTEIN"/>
    <property type="match status" value="1"/>
</dbReference>
<feature type="compositionally biased region" description="Basic and acidic residues" evidence="2">
    <location>
        <begin position="234"/>
        <end position="249"/>
    </location>
</feature>
<dbReference type="AlphaFoldDB" id="A0A319D7N2"/>
<dbReference type="InterPro" id="IPR051229">
    <property type="entry name" value="ALYREF_mRNA_export"/>
</dbReference>
<keyword evidence="4" id="KW-1185">Reference proteome</keyword>
<dbReference type="InterPro" id="IPR012677">
    <property type="entry name" value="Nucleotide-bd_a/b_plait_sf"/>
</dbReference>
<dbReference type="GO" id="GO:0003729">
    <property type="term" value="F:mRNA binding"/>
    <property type="evidence" value="ECO:0007669"/>
    <property type="project" value="TreeGrafter"/>
</dbReference>
<dbReference type="Proteomes" id="UP000247810">
    <property type="component" value="Unassembled WGS sequence"/>
</dbReference>
<dbReference type="EMBL" id="KZ825897">
    <property type="protein sequence ID" value="PYH93249.1"/>
    <property type="molecule type" value="Genomic_DNA"/>
</dbReference>